<accession>X1CCC9</accession>
<name>X1CCC9_9ZZZZ</name>
<proteinExistence type="predicted"/>
<dbReference type="AlphaFoldDB" id="X1CCC9"/>
<comment type="caution">
    <text evidence="1">The sequence shown here is derived from an EMBL/GenBank/DDBJ whole genome shotgun (WGS) entry which is preliminary data.</text>
</comment>
<organism evidence="1">
    <name type="scientific">marine sediment metagenome</name>
    <dbReference type="NCBI Taxonomy" id="412755"/>
    <lineage>
        <taxon>unclassified sequences</taxon>
        <taxon>metagenomes</taxon>
        <taxon>ecological metagenomes</taxon>
    </lineage>
</organism>
<protein>
    <submittedName>
        <fullName evidence="1">Uncharacterized protein</fullName>
    </submittedName>
</protein>
<gene>
    <name evidence="1" type="ORF">S01H4_38398</name>
</gene>
<evidence type="ECO:0000313" key="1">
    <source>
        <dbReference type="EMBL" id="GAH05222.1"/>
    </source>
</evidence>
<reference evidence="1" key="1">
    <citation type="journal article" date="2014" name="Front. Microbiol.">
        <title>High frequency of phylogenetically diverse reductive dehalogenase-homologous genes in deep subseafloor sedimentary metagenomes.</title>
        <authorList>
            <person name="Kawai M."/>
            <person name="Futagami T."/>
            <person name="Toyoda A."/>
            <person name="Takaki Y."/>
            <person name="Nishi S."/>
            <person name="Hori S."/>
            <person name="Arai W."/>
            <person name="Tsubouchi T."/>
            <person name="Morono Y."/>
            <person name="Uchiyama I."/>
            <person name="Ito T."/>
            <person name="Fujiyama A."/>
            <person name="Inagaki F."/>
            <person name="Takami H."/>
        </authorList>
    </citation>
    <scope>NUCLEOTIDE SEQUENCE</scope>
    <source>
        <strain evidence="1">Expedition CK06-06</strain>
    </source>
</reference>
<sequence length="80" mass="9274">MRPPICRVCDKILTDKDDGGLIYFKKCPSDIEWEKKMNEIGGVGHPPYAEWFCKKHYDKANQLKYLIIDNALKILMLEGS</sequence>
<dbReference type="EMBL" id="BART01020705">
    <property type="protein sequence ID" value="GAH05222.1"/>
    <property type="molecule type" value="Genomic_DNA"/>
</dbReference>